<keyword evidence="4 5" id="KW-0472">Membrane</keyword>
<feature type="transmembrane region" description="Helical" evidence="5">
    <location>
        <begin position="20"/>
        <end position="40"/>
    </location>
</feature>
<evidence type="ECO:0000313" key="7">
    <source>
        <dbReference type="Proteomes" id="UP000249819"/>
    </source>
</evidence>
<evidence type="ECO:0000256" key="2">
    <source>
        <dbReference type="ARBA" id="ARBA00022692"/>
    </source>
</evidence>
<dbReference type="AlphaFoldDB" id="A0A327WBR7"/>
<evidence type="ECO:0000313" key="6">
    <source>
        <dbReference type="EMBL" id="RAJ83568.1"/>
    </source>
</evidence>
<comment type="subcellular location">
    <subcellularLocation>
        <location evidence="1">Membrane</location>
        <topology evidence="1">Multi-pass membrane protein</topology>
    </subcellularLocation>
</comment>
<feature type="transmembrane region" description="Helical" evidence="5">
    <location>
        <begin position="175"/>
        <end position="196"/>
    </location>
</feature>
<dbReference type="GO" id="GO:0016020">
    <property type="term" value="C:membrane"/>
    <property type="evidence" value="ECO:0007669"/>
    <property type="project" value="UniProtKB-SubCell"/>
</dbReference>
<feature type="transmembrane region" description="Helical" evidence="5">
    <location>
        <begin position="117"/>
        <end position="135"/>
    </location>
</feature>
<evidence type="ECO:0000256" key="4">
    <source>
        <dbReference type="ARBA" id="ARBA00023136"/>
    </source>
</evidence>
<keyword evidence="7" id="KW-1185">Reference proteome</keyword>
<dbReference type="Pfam" id="PF01040">
    <property type="entry name" value="UbiA"/>
    <property type="match status" value="1"/>
</dbReference>
<name>A0A327WBR7_9BACT</name>
<dbReference type="Proteomes" id="UP000249819">
    <property type="component" value="Unassembled WGS sequence"/>
</dbReference>
<sequence>MPERQPLQLYQMLVRMLKKLFNFFVNSSLWITLCALLMIWQTNRLLLLQYDQCNFYLFVFFSTICSYNFHWYLTPDDPTSQSERIHWAARHRKMMLVCCAIGAIGSAYFFWQLRAHWLELCGAAFLTFLYSAPKVPHPSLRWLSKIAVGKTLFLTFVWTYVTTVLPALIADHAATIPVILFTLHRFALVYAICILFDNRDLEEDRKAGIRSLITHLSTKDLLRVYFASLLLAAVTAGALTPYADAPAIASLLLAVLATALITRKAWTNNADYLYYFVLDGFMMLSAVIHLLLVYCI</sequence>
<feature type="transmembrane region" description="Helical" evidence="5">
    <location>
        <begin position="221"/>
        <end position="239"/>
    </location>
</feature>
<feature type="transmembrane region" description="Helical" evidence="5">
    <location>
        <begin position="94"/>
        <end position="111"/>
    </location>
</feature>
<feature type="transmembrane region" description="Helical" evidence="5">
    <location>
        <begin position="147"/>
        <end position="169"/>
    </location>
</feature>
<feature type="transmembrane region" description="Helical" evidence="5">
    <location>
        <begin position="55"/>
        <end position="73"/>
    </location>
</feature>
<feature type="transmembrane region" description="Helical" evidence="5">
    <location>
        <begin position="273"/>
        <end position="294"/>
    </location>
</feature>
<dbReference type="InterPro" id="IPR000537">
    <property type="entry name" value="UbiA_prenyltransferase"/>
</dbReference>
<keyword evidence="6" id="KW-0808">Transferase</keyword>
<gene>
    <name evidence="6" type="ORF">CLV59_103536</name>
</gene>
<organism evidence="6 7">
    <name type="scientific">Chitinophaga dinghuensis</name>
    <dbReference type="NCBI Taxonomy" id="1539050"/>
    <lineage>
        <taxon>Bacteria</taxon>
        <taxon>Pseudomonadati</taxon>
        <taxon>Bacteroidota</taxon>
        <taxon>Chitinophagia</taxon>
        <taxon>Chitinophagales</taxon>
        <taxon>Chitinophagaceae</taxon>
        <taxon>Chitinophaga</taxon>
    </lineage>
</organism>
<keyword evidence="2 5" id="KW-0812">Transmembrane</keyword>
<proteinExistence type="predicted"/>
<protein>
    <submittedName>
        <fullName evidence="6">UbiA prenyltransferase family protein</fullName>
    </submittedName>
</protein>
<keyword evidence="3 5" id="KW-1133">Transmembrane helix</keyword>
<evidence type="ECO:0000256" key="3">
    <source>
        <dbReference type="ARBA" id="ARBA00022989"/>
    </source>
</evidence>
<reference evidence="6 7" key="1">
    <citation type="submission" date="2018-06" db="EMBL/GenBank/DDBJ databases">
        <title>Genomic Encyclopedia of Archaeal and Bacterial Type Strains, Phase II (KMG-II): from individual species to whole genera.</title>
        <authorList>
            <person name="Goeker M."/>
        </authorList>
    </citation>
    <scope>NUCLEOTIDE SEQUENCE [LARGE SCALE GENOMIC DNA]</scope>
    <source>
        <strain evidence="6 7">DSM 29821</strain>
    </source>
</reference>
<accession>A0A327WBR7</accession>
<evidence type="ECO:0000256" key="5">
    <source>
        <dbReference type="SAM" id="Phobius"/>
    </source>
</evidence>
<dbReference type="EMBL" id="QLMA01000003">
    <property type="protein sequence ID" value="RAJ83568.1"/>
    <property type="molecule type" value="Genomic_DNA"/>
</dbReference>
<evidence type="ECO:0000256" key="1">
    <source>
        <dbReference type="ARBA" id="ARBA00004141"/>
    </source>
</evidence>
<dbReference type="GO" id="GO:0016765">
    <property type="term" value="F:transferase activity, transferring alkyl or aryl (other than methyl) groups"/>
    <property type="evidence" value="ECO:0007669"/>
    <property type="project" value="InterPro"/>
</dbReference>
<comment type="caution">
    <text evidence="6">The sequence shown here is derived from an EMBL/GenBank/DDBJ whole genome shotgun (WGS) entry which is preliminary data.</text>
</comment>